<evidence type="ECO:0000313" key="1">
    <source>
        <dbReference type="EMBL" id="MBM6499264.1"/>
    </source>
</evidence>
<name>A0ABS2CWD1_9FLAO</name>
<evidence type="ECO:0000313" key="2">
    <source>
        <dbReference type="Proteomes" id="UP000759529"/>
    </source>
</evidence>
<gene>
    <name evidence="1" type="ORF">H9X54_008105</name>
</gene>
<proteinExistence type="predicted"/>
<keyword evidence="2" id="KW-1185">Reference proteome</keyword>
<organism evidence="1 2">
    <name type="scientific">Flavobacterium macrobrachii</name>
    <dbReference type="NCBI Taxonomy" id="591204"/>
    <lineage>
        <taxon>Bacteria</taxon>
        <taxon>Pseudomonadati</taxon>
        <taxon>Bacteroidota</taxon>
        <taxon>Flavobacteriia</taxon>
        <taxon>Flavobacteriales</taxon>
        <taxon>Flavobacteriaceae</taxon>
        <taxon>Flavobacterium</taxon>
    </lineage>
</organism>
<protein>
    <submittedName>
        <fullName evidence="1">Uncharacterized protein</fullName>
    </submittedName>
</protein>
<dbReference type="EMBL" id="JACSOD020000473">
    <property type="protein sequence ID" value="MBM6499264.1"/>
    <property type="molecule type" value="Genomic_DNA"/>
</dbReference>
<comment type="caution">
    <text evidence="1">The sequence shown here is derived from an EMBL/GenBank/DDBJ whole genome shotgun (WGS) entry which is preliminary data.</text>
</comment>
<sequence>MTIDEINSNIENINQINNLKDGEVYVYSATLSFLQLDDYVIHRVELLNKSYDHSVLNSSIELSGISIGDLFYLKNQTFEISTLSNSQFYIFLSECEVTDLTLLHYKFKYDYILIHKDYIDEFHLKYSSNSAVWGGFKLAENSNVMNY</sequence>
<dbReference type="Proteomes" id="UP000759529">
    <property type="component" value="Unassembled WGS sequence"/>
</dbReference>
<dbReference type="RefSeq" id="WP_187657742.1">
    <property type="nucleotide sequence ID" value="NZ_JACSOD020000473.1"/>
</dbReference>
<reference evidence="1 2" key="1">
    <citation type="submission" date="2021-02" db="EMBL/GenBank/DDBJ databases">
        <authorList>
            <person name="Jung H.S."/>
            <person name="Chun B.H."/>
            <person name="Jeon C.O."/>
        </authorList>
    </citation>
    <scope>NUCLEOTIDE SEQUENCE [LARGE SCALE GENOMIC DNA]</scope>
    <source>
        <strain evidence="1 2">LMG 25203</strain>
    </source>
</reference>
<accession>A0ABS2CWD1</accession>